<evidence type="ECO:0000313" key="2">
    <source>
        <dbReference type="EMBL" id="QHF03880.1"/>
    </source>
</evidence>
<accession>A0ABX6HE57</accession>
<reference evidence="2 3" key="1">
    <citation type="journal article" date="2014" name="Genome Announc.">
        <title>Draft Genome Sequences of a Phylogenetically Diverse Suite of Pseudomonas syringae Strains from Multiple Source Populations.</title>
        <authorList>
            <person name="Baltrus D.A."/>
            <person name="Yourstone S."/>
            <person name="Lind A."/>
            <person name="Guilbaud C."/>
            <person name="Sands D.C."/>
            <person name="Jones C.D."/>
            <person name="Morris C.E."/>
            <person name="Dangl J.L."/>
        </authorList>
    </citation>
    <scope>NUCLEOTIDE SEQUENCE [LARGE SCALE GENOMIC DNA]</scope>
    <source>
        <strain evidence="2 3">CC1524</strain>
    </source>
</reference>
<sequence>MSDLEEEMRRALFGSLGEPALTPPLTERPVTPKPKSKSLSPKIRVTLKVSKVFEGATELFIYEADTLSTLTAEIDAKAAARKNKFKYFDVVSVKTI</sequence>
<evidence type="ECO:0008006" key="4">
    <source>
        <dbReference type="Google" id="ProtNLM"/>
    </source>
</evidence>
<evidence type="ECO:0000256" key="1">
    <source>
        <dbReference type="SAM" id="MobiDB-lite"/>
    </source>
</evidence>
<name>A0ABX6HE57_9PSED</name>
<protein>
    <recommendedName>
        <fullName evidence="4">Ubiquitin-like domain-containing protein</fullName>
    </recommendedName>
</protein>
<feature type="region of interest" description="Disordered" evidence="1">
    <location>
        <begin position="13"/>
        <end position="40"/>
    </location>
</feature>
<dbReference type="RefSeq" id="WP_024686545.1">
    <property type="nucleotide sequence ID" value="NZ_CP047265.1"/>
</dbReference>
<evidence type="ECO:0000313" key="3">
    <source>
        <dbReference type="Proteomes" id="UP000464644"/>
    </source>
</evidence>
<gene>
    <name evidence="2" type="ORF">N015_16255</name>
</gene>
<dbReference type="EMBL" id="CP047265">
    <property type="protein sequence ID" value="QHF03880.1"/>
    <property type="molecule type" value="Genomic_DNA"/>
</dbReference>
<dbReference type="Proteomes" id="UP000464644">
    <property type="component" value="Chromosome"/>
</dbReference>
<keyword evidence="3" id="KW-1185">Reference proteome</keyword>
<proteinExistence type="predicted"/>
<organism evidence="2 3">
    <name type="scientific">Pseudomonas asturiensis</name>
    <dbReference type="NCBI Taxonomy" id="1190415"/>
    <lineage>
        <taxon>Bacteria</taxon>
        <taxon>Pseudomonadati</taxon>
        <taxon>Pseudomonadota</taxon>
        <taxon>Gammaproteobacteria</taxon>
        <taxon>Pseudomonadales</taxon>
        <taxon>Pseudomonadaceae</taxon>
        <taxon>Pseudomonas</taxon>
    </lineage>
</organism>